<accession>L7LIG7</accession>
<feature type="chain" id="PRO_5003980037" description="DUF4232 domain-containing protein" evidence="2">
    <location>
        <begin position="38"/>
        <end position="240"/>
    </location>
</feature>
<proteinExistence type="predicted"/>
<keyword evidence="2" id="KW-0732">Signal</keyword>
<organism evidence="3 4">
    <name type="scientific">Gordonia sihwensis NBRC 108236</name>
    <dbReference type="NCBI Taxonomy" id="1223544"/>
    <lineage>
        <taxon>Bacteria</taxon>
        <taxon>Bacillati</taxon>
        <taxon>Actinomycetota</taxon>
        <taxon>Actinomycetes</taxon>
        <taxon>Mycobacteriales</taxon>
        <taxon>Gordoniaceae</taxon>
        <taxon>Gordonia</taxon>
    </lineage>
</organism>
<gene>
    <name evidence="3" type="ORF">GSI01S_11_00150</name>
</gene>
<dbReference type="AlphaFoldDB" id="L7LIG7"/>
<evidence type="ECO:0000313" key="3">
    <source>
        <dbReference type="EMBL" id="GAC60674.1"/>
    </source>
</evidence>
<dbReference type="Proteomes" id="UP000035083">
    <property type="component" value="Unassembled WGS sequence"/>
</dbReference>
<reference evidence="3 4" key="1">
    <citation type="submission" date="2012-12" db="EMBL/GenBank/DDBJ databases">
        <title>Whole genome shotgun sequence of Gordonia sihwensis NBRC 108236.</title>
        <authorList>
            <person name="Yoshida I."/>
            <person name="Hosoyama A."/>
            <person name="Tsuchikane K."/>
            <person name="Ando Y."/>
            <person name="Baba S."/>
            <person name="Ohji S."/>
            <person name="Hamada M."/>
            <person name="Tamura T."/>
            <person name="Yamazoe A."/>
            <person name="Yamazaki S."/>
            <person name="Fujita N."/>
        </authorList>
    </citation>
    <scope>NUCLEOTIDE SEQUENCE [LARGE SCALE GENOMIC DNA]</scope>
    <source>
        <strain evidence="3 4">NBRC 108236</strain>
    </source>
</reference>
<name>L7LIG7_9ACTN</name>
<evidence type="ECO:0000256" key="1">
    <source>
        <dbReference type="SAM" id="MobiDB-lite"/>
    </source>
</evidence>
<dbReference type="EMBL" id="BANU01000011">
    <property type="protein sequence ID" value="GAC60674.1"/>
    <property type="molecule type" value="Genomic_DNA"/>
</dbReference>
<protein>
    <recommendedName>
        <fullName evidence="5">DUF4232 domain-containing protein</fullName>
    </recommendedName>
</protein>
<keyword evidence="4" id="KW-1185">Reference proteome</keyword>
<dbReference type="RefSeq" id="WP_006896062.1">
    <property type="nucleotide sequence ID" value="NZ_BANU01000011.1"/>
</dbReference>
<feature type="region of interest" description="Disordered" evidence="1">
    <location>
        <begin position="174"/>
        <end position="223"/>
    </location>
</feature>
<evidence type="ECO:0000313" key="4">
    <source>
        <dbReference type="Proteomes" id="UP000035083"/>
    </source>
</evidence>
<evidence type="ECO:0008006" key="5">
    <source>
        <dbReference type="Google" id="ProtNLM"/>
    </source>
</evidence>
<feature type="compositionally biased region" description="Low complexity" evidence="1">
    <location>
        <begin position="177"/>
        <end position="189"/>
    </location>
</feature>
<evidence type="ECO:0000256" key="2">
    <source>
        <dbReference type="SAM" id="SignalP"/>
    </source>
</evidence>
<feature type="signal peptide" evidence="2">
    <location>
        <begin position="1"/>
        <end position="37"/>
    </location>
</feature>
<sequence>MAPIARLTSTARRAVVVTAAGAAAVSLAAIGAGSAHAAVGENLDQSCTKYSQDGGTTWGNLDVLSWNTDRPVPGHEVKQASFKIKNSCDTPAKFQVFAGNWELPGGGSATVRANAGSVKGSKHSLAGGPGILVVETGRLIQNTPIDVELFVGIPQGETEQNFTIKPDWSTSLEEVAGDAPVDPVDPTDPGGDGGSGSLDSGSLGSGSLGSMFGSLGGGSSDAAKSVQVSLNAPAIHAGGR</sequence>
<comment type="caution">
    <text evidence="3">The sequence shown here is derived from an EMBL/GenBank/DDBJ whole genome shotgun (WGS) entry which is preliminary data.</text>
</comment>
<dbReference type="eggNOG" id="ENOG5031F1Q">
    <property type="taxonomic scope" value="Bacteria"/>
</dbReference>